<dbReference type="PANTHER" id="PTHR47199:SF2">
    <property type="entry name" value="PHOTOSYSTEM II STABILITY_ASSEMBLY FACTOR HCF136, CHLOROPLASTIC"/>
    <property type="match status" value="1"/>
</dbReference>
<feature type="signal peptide" evidence="1">
    <location>
        <begin position="1"/>
        <end position="21"/>
    </location>
</feature>
<dbReference type="EMBL" id="JABFDB010000023">
    <property type="protein sequence ID" value="NYZ23007.1"/>
    <property type="molecule type" value="Genomic_DNA"/>
</dbReference>
<dbReference type="Proteomes" id="UP000584642">
    <property type="component" value="Unassembled WGS sequence"/>
</dbReference>
<accession>A0ABX2TG33</accession>
<gene>
    <name evidence="2" type="ORF">HND93_25145</name>
</gene>
<dbReference type="InterPro" id="IPR015943">
    <property type="entry name" value="WD40/YVTN_repeat-like_dom_sf"/>
</dbReference>
<dbReference type="RefSeq" id="WP_180284782.1">
    <property type="nucleotide sequence ID" value="NZ_JABFDB010000023.1"/>
</dbReference>
<organism evidence="2 3">
    <name type="scientific">Azospirillum oleiclasticum</name>
    <dbReference type="NCBI Taxonomy" id="2735135"/>
    <lineage>
        <taxon>Bacteria</taxon>
        <taxon>Pseudomonadati</taxon>
        <taxon>Pseudomonadota</taxon>
        <taxon>Alphaproteobacteria</taxon>
        <taxon>Rhodospirillales</taxon>
        <taxon>Azospirillaceae</taxon>
        <taxon>Azospirillum</taxon>
    </lineage>
</organism>
<feature type="chain" id="PRO_5047269331" evidence="1">
    <location>
        <begin position="22"/>
        <end position="307"/>
    </location>
</feature>
<reference evidence="2 3" key="1">
    <citation type="submission" date="2020-05" db="EMBL/GenBank/DDBJ databases">
        <title>Azospirillum oleiclasticum sp. nov, a nitrogen-fixing and heavy crude oil-emulsifying bacterium isolated from the crude oil of Yumen Oilfield.</title>
        <authorList>
            <person name="Wu D."/>
            <person name="Cai M."/>
            <person name="Zhang X."/>
        </authorList>
    </citation>
    <scope>NUCLEOTIDE SEQUENCE [LARGE SCALE GENOMIC DNA]</scope>
    <source>
        <strain evidence="2 3">ROY-1-1-2</strain>
    </source>
</reference>
<evidence type="ECO:0000313" key="3">
    <source>
        <dbReference type="Proteomes" id="UP000584642"/>
    </source>
</evidence>
<evidence type="ECO:0000256" key="1">
    <source>
        <dbReference type="SAM" id="SignalP"/>
    </source>
</evidence>
<keyword evidence="1" id="KW-0732">Signal</keyword>
<dbReference type="SUPFAM" id="SSF110296">
    <property type="entry name" value="Oligoxyloglucan reducing end-specific cellobiohydrolase"/>
    <property type="match status" value="1"/>
</dbReference>
<dbReference type="CDD" id="cd15482">
    <property type="entry name" value="Sialidase_non-viral"/>
    <property type="match status" value="1"/>
</dbReference>
<sequence length="307" mass="31357">MTLRRLGFAALALLVPAAAMAGDVRVLHQAKAHDAVFALAMQGDRVLGVGALGVVVASGDGGATWKRQAAPTDDALLGVALDRDRALAVGQGGIILRRESGAWTVAASGTGERLFGVALRPDGVAVAVGAFGTLLRSDDAGRSWAPVAVDWASMLEDAMEPHLYAVRVAGDALLAVGEFGLVMRSEDGGRRWTGTRVTDASLFDLAMDGNGQGLAVGQKGTVVRTTDGGASWTATSVGTDTALLGAWRSGPDARIVGVQSAWRSTDGGATWAADDRGDLATAWYQTIAGEGEPMAGGHAGRIVALGK</sequence>
<protein>
    <submittedName>
        <fullName evidence="2">Photosystem II stability/assembly factor-like protein</fullName>
    </submittedName>
</protein>
<proteinExistence type="predicted"/>
<name>A0ABX2TG33_9PROT</name>
<dbReference type="PANTHER" id="PTHR47199">
    <property type="entry name" value="PHOTOSYSTEM II STABILITY/ASSEMBLY FACTOR HCF136, CHLOROPLASTIC"/>
    <property type="match status" value="1"/>
</dbReference>
<keyword evidence="3" id="KW-1185">Reference proteome</keyword>
<comment type="caution">
    <text evidence="2">The sequence shown here is derived from an EMBL/GenBank/DDBJ whole genome shotgun (WGS) entry which is preliminary data.</text>
</comment>
<evidence type="ECO:0000313" key="2">
    <source>
        <dbReference type="EMBL" id="NYZ23007.1"/>
    </source>
</evidence>
<dbReference type="Gene3D" id="2.130.10.10">
    <property type="entry name" value="YVTN repeat-like/Quinoprotein amine dehydrogenase"/>
    <property type="match status" value="2"/>
</dbReference>